<reference evidence="2 3" key="1">
    <citation type="journal article" date="2013" name="ISME J.">
        <title>A metabolic model for members of the genus Tetrasphaera involved in enhanced biological phosphorus removal.</title>
        <authorList>
            <person name="Kristiansen R."/>
            <person name="Nguyen H.T.T."/>
            <person name="Saunders A.M."/>
            <person name="Nielsen J.L."/>
            <person name="Wimmer R."/>
            <person name="Le V.Q."/>
            <person name="McIlroy S.J."/>
            <person name="Petrovski S."/>
            <person name="Seviour R.J."/>
            <person name="Calteau A."/>
            <person name="Nielsen K.L."/>
            <person name="Nielsen P.H."/>
        </authorList>
    </citation>
    <scope>NUCLEOTIDE SEQUENCE [LARGE SCALE GENOMIC DNA]</scope>
    <source>
        <strain evidence="2 3">Ben 74</strain>
    </source>
</reference>
<evidence type="ECO:0000313" key="2">
    <source>
        <dbReference type="EMBL" id="CCI51485.1"/>
    </source>
</evidence>
<feature type="transmembrane region" description="Helical" evidence="1">
    <location>
        <begin position="103"/>
        <end position="123"/>
    </location>
</feature>
<evidence type="ECO:0000313" key="3">
    <source>
        <dbReference type="Proteomes" id="UP000035720"/>
    </source>
</evidence>
<dbReference type="AlphaFoldDB" id="A0A077M6R7"/>
<evidence type="ECO:0008006" key="4">
    <source>
        <dbReference type="Google" id="ProtNLM"/>
    </source>
</evidence>
<gene>
    <name evidence="2" type="ORF">BN13_1060013</name>
</gene>
<feature type="transmembrane region" description="Helical" evidence="1">
    <location>
        <begin position="31"/>
        <end position="51"/>
    </location>
</feature>
<dbReference type="RefSeq" id="WP_157038607.1">
    <property type="nucleotide sequence ID" value="NZ_HF571038.1"/>
</dbReference>
<keyword evidence="3" id="KW-1185">Reference proteome</keyword>
<organism evidence="2 3">
    <name type="scientific">Nostocoides jenkinsii Ben 74</name>
    <dbReference type="NCBI Taxonomy" id="1193518"/>
    <lineage>
        <taxon>Bacteria</taxon>
        <taxon>Bacillati</taxon>
        <taxon>Actinomycetota</taxon>
        <taxon>Actinomycetes</taxon>
        <taxon>Micrococcales</taxon>
        <taxon>Intrasporangiaceae</taxon>
        <taxon>Nostocoides</taxon>
    </lineage>
</organism>
<sequence length="125" mass="12870">MDIAIRTAALLALEFVVGFSFARLASDGANIGAGIAGFLALLLGSAAWGFVDGRTGISMSAIVFRWVVIALVIGLLTSLLPQFPWSDGVDATVWRSDLMSLTPFIAALVAVPALAAAALSAAIHK</sequence>
<feature type="transmembrane region" description="Helical" evidence="1">
    <location>
        <begin position="63"/>
        <end position="83"/>
    </location>
</feature>
<keyword evidence="1" id="KW-1133">Transmembrane helix</keyword>
<keyword evidence="1" id="KW-0812">Transmembrane</keyword>
<name>A0A077M6R7_9MICO</name>
<accession>A0A077M6R7</accession>
<evidence type="ECO:0000256" key="1">
    <source>
        <dbReference type="SAM" id="Phobius"/>
    </source>
</evidence>
<comment type="caution">
    <text evidence="2">The sequence shown here is derived from an EMBL/GenBank/DDBJ whole genome shotgun (WGS) entry which is preliminary data.</text>
</comment>
<dbReference type="Proteomes" id="UP000035720">
    <property type="component" value="Unassembled WGS sequence"/>
</dbReference>
<proteinExistence type="predicted"/>
<feature type="transmembrane region" description="Helical" evidence="1">
    <location>
        <begin position="7"/>
        <end position="25"/>
    </location>
</feature>
<dbReference type="EMBL" id="CAJC01000009">
    <property type="protein sequence ID" value="CCI51485.1"/>
    <property type="molecule type" value="Genomic_DNA"/>
</dbReference>
<protein>
    <recommendedName>
        <fullName evidence="4">Integral membrane protein</fullName>
    </recommendedName>
</protein>
<keyword evidence="1" id="KW-0472">Membrane</keyword>
<dbReference type="STRING" id="1193518.BN13_1060013"/>